<feature type="compositionally biased region" description="Acidic residues" evidence="2">
    <location>
        <begin position="615"/>
        <end position="632"/>
    </location>
</feature>
<dbReference type="InterPro" id="IPR011009">
    <property type="entry name" value="Kinase-like_dom_sf"/>
</dbReference>
<feature type="region of interest" description="Disordered" evidence="2">
    <location>
        <begin position="475"/>
        <end position="526"/>
    </location>
</feature>
<dbReference type="InterPro" id="IPR000719">
    <property type="entry name" value="Prot_kinase_dom"/>
</dbReference>
<dbReference type="OrthoDB" id="9942861at2759"/>
<dbReference type="InterPro" id="IPR011989">
    <property type="entry name" value="ARM-like"/>
</dbReference>
<dbReference type="PROSITE" id="PS50011">
    <property type="entry name" value="PROTEIN_KINASE_DOM"/>
    <property type="match status" value="1"/>
</dbReference>
<dbReference type="Proteomes" id="UP000494165">
    <property type="component" value="Unassembled WGS sequence"/>
</dbReference>
<reference evidence="4 5" key="1">
    <citation type="submission" date="2020-04" db="EMBL/GenBank/DDBJ databases">
        <authorList>
            <person name="Alioto T."/>
            <person name="Alioto T."/>
            <person name="Gomez Garrido J."/>
        </authorList>
    </citation>
    <scope>NUCLEOTIDE SEQUENCE [LARGE SCALE GENOMIC DNA]</scope>
</reference>
<name>A0A8S1BUU7_9INSE</name>
<comment type="caution">
    <text evidence="4">The sequence shown here is derived from an EMBL/GenBank/DDBJ whole genome shotgun (WGS) entry which is preliminary data.</text>
</comment>
<dbReference type="SUPFAM" id="SSF56112">
    <property type="entry name" value="Protein kinase-like (PK-like)"/>
    <property type="match status" value="1"/>
</dbReference>
<keyword evidence="5" id="KW-1185">Reference proteome</keyword>
<dbReference type="InterPro" id="IPR016024">
    <property type="entry name" value="ARM-type_fold"/>
</dbReference>
<comment type="similarity">
    <text evidence="1">Belongs to the protein kinase superfamily.</text>
</comment>
<evidence type="ECO:0000256" key="1">
    <source>
        <dbReference type="ARBA" id="ARBA00038349"/>
    </source>
</evidence>
<dbReference type="AlphaFoldDB" id="A0A8S1BUU7"/>
<dbReference type="EMBL" id="CADEPI010000002">
    <property type="protein sequence ID" value="CAB3360136.1"/>
    <property type="molecule type" value="Genomic_DNA"/>
</dbReference>
<proteinExistence type="inferred from homology"/>
<protein>
    <recommendedName>
        <fullName evidence="3">Protein kinase domain-containing protein</fullName>
    </recommendedName>
</protein>
<organism evidence="4 5">
    <name type="scientific">Cloeon dipterum</name>
    <dbReference type="NCBI Taxonomy" id="197152"/>
    <lineage>
        <taxon>Eukaryota</taxon>
        <taxon>Metazoa</taxon>
        <taxon>Ecdysozoa</taxon>
        <taxon>Arthropoda</taxon>
        <taxon>Hexapoda</taxon>
        <taxon>Insecta</taxon>
        <taxon>Pterygota</taxon>
        <taxon>Palaeoptera</taxon>
        <taxon>Ephemeroptera</taxon>
        <taxon>Pisciforma</taxon>
        <taxon>Baetidae</taxon>
        <taxon>Cloeon</taxon>
    </lineage>
</organism>
<feature type="compositionally biased region" description="Acidic residues" evidence="2">
    <location>
        <begin position="496"/>
        <end position="519"/>
    </location>
</feature>
<dbReference type="PANTHER" id="PTHR12984">
    <property type="entry name" value="SCY1-RELATED S/T PROTEIN KINASE-LIKE"/>
    <property type="match status" value="1"/>
</dbReference>
<evidence type="ECO:0000313" key="5">
    <source>
        <dbReference type="Proteomes" id="UP000494165"/>
    </source>
</evidence>
<dbReference type="InterPro" id="IPR051177">
    <property type="entry name" value="CIK-Related_Protein"/>
</dbReference>
<evidence type="ECO:0000256" key="2">
    <source>
        <dbReference type="SAM" id="MobiDB-lite"/>
    </source>
</evidence>
<dbReference type="SUPFAM" id="SSF48371">
    <property type="entry name" value="ARM repeat"/>
    <property type="match status" value="1"/>
</dbReference>
<sequence>MSHVDSKGQLHEMGNEKSNLGNIDIKPDVIEVANTWTLKQALCTANSTQYSVFCSPLDTSSSLELAAKNLILYRHPGILKYVQTWSQGGYFNLATELVLPLSQELGAQTNLQVCLGLRSILRALVFLHDTAKVCHTNICCGSVYVSPDNTWKLGNFEFITKYADLTLMNLQKNRSRRYEYAIPPEESGETIVEPQSLDLFGFGVMVQEILKKRDLTSDPSGKEFYDVACGKLQNKQTKARGNLADLLEHPYFSHPVVEILEFLSAITLKTTSEKEQFFRGLWAQLATLPETMVATQLADLLLSRLVLLEPSAQTYLVPWLLAIKDEQPLTGSFQSGECMPLFSRPIFERFVSLKLVKIFQVHDSQVRSVLLKHFSSYCHGFTKEQLQHNILPELLVGIKDNDDFLVATTLRALADLVPILGAATVIGGKRGKLFTDGRPKVRPTKKLMPVYSVTPAIPKLALVKQTEEEITEEAVESGVAAALPERLSPDGGEAWSDWDDQQDEDEENKEELVENEESESEKYLSSPALKKPIQLASKMSQMVPKKVVDDLDSLDIKVAKINVTTTVKELDFFQDMEPVIASSKNPLLPDEEENAEVSKTAQNKFSMALTEDALEGGWGEDNDFSDWGDEEEALKQETS</sequence>
<evidence type="ECO:0000259" key="3">
    <source>
        <dbReference type="PROSITE" id="PS50011"/>
    </source>
</evidence>
<dbReference type="Gene3D" id="1.25.10.10">
    <property type="entry name" value="Leucine-rich Repeat Variant"/>
    <property type="match status" value="1"/>
</dbReference>
<accession>A0A8S1BUU7</accession>
<dbReference type="PANTHER" id="PTHR12984:SF15">
    <property type="entry name" value="PROTEIN-ASSOCIATING WITH THE CARBOXYL-TERMINAL DOMAIN OF EZRIN"/>
    <property type="match status" value="1"/>
</dbReference>
<dbReference type="Gene3D" id="1.10.510.10">
    <property type="entry name" value="Transferase(Phosphotransferase) domain 1"/>
    <property type="match status" value="1"/>
</dbReference>
<feature type="domain" description="Protein kinase" evidence="3">
    <location>
        <begin position="1"/>
        <end position="330"/>
    </location>
</feature>
<gene>
    <name evidence="4" type="ORF">CLODIP_2_CD07795</name>
</gene>
<dbReference type="GO" id="GO:0005524">
    <property type="term" value="F:ATP binding"/>
    <property type="evidence" value="ECO:0007669"/>
    <property type="project" value="InterPro"/>
</dbReference>
<evidence type="ECO:0000313" key="4">
    <source>
        <dbReference type="EMBL" id="CAB3360136.1"/>
    </source>
</evidence>
<feature type="region of interest" description="Disordered" evidence="2">
    <location>
        <begin position="615"/>
        <end position="639"/>
    </location>
</feature>
<dbReference type="GO" id="GO:0004672">
    <property type="term" value="F:protein kinase activity"/>
    <property type="evidence" value="ECO:0007669"/>
    <property type="project" value="InterPro"/>
</dbReference>